<sequence>MPIEIRLKEEVNYTGKEPGSIGEAIVKQVFNNDNVEASLGIRVREDVVVREKTILLAMKRYITRKREGCGEKTNSGRIIAREKWLEVVNAQIWDQICAEDFGDTIAALARKKGYDVNNLEDTEIEDLLKTMYIQIWENDFQMMIQFGDTTIDKTPPAGDKSTWTEAQKDDYSKRLTLSIIDGFWTLALKGVGLEDDDPDKIKRAVVVPGGALPANYTRDIFLPGLYEAQPRGMAKTPNSEKLYVLSTSLYNNLAASLRNYTTTGEKALNYFVDGTGTISFEGITISRNDDIEEEVETFKRRGYLTVKGGFEVGTDTHQVSQVMAAWFDRNTDLNNIQIRYKIGMQYADGDVTVVGY</sequence>
<dbReference type="AlphaFoldDB" id="A0A4Z0P8Q0"/>
<proteinExistence type="predicted"/>
<dbReference type="EMBL" id="SRLA01000002">
    <property type="protein sequence ID" value="TGE08752.1"/>
    <property type="molecule type" value="Genomic_DNA"/>
</dbReference>
<dbReference type="RefSeq" id="WP_135434662.1">
    <property type="nucleotide sequence ID" value="NZ_SRLA01000002.1"/>
</dbReference>
<organism evidence="1 2">
    <name type="scientific">Hymenobacter fodinae</name>
    <dbReference type="NCBI Taxonomy" id="2510796"/>
    <lineage>
        <taxon>Bacteria</taxon>
        <taxon>Pseudomonadati</taxon>
        <taxon>Bacteroidota</taxon>
        <taxon>Cytophagia</taxon>
        <taxon>Cytophagales</taxon>
        <taxon>Hymenobacteraceae</taxon>
        <taxon>Hymenobacter</taxon>
    </lineage>
</organism>
<gene>
    <name evidence="1" type="ORF">EU556_13785</name>
</gene>
<name>A0A4Z0P8Q0_9BACT</name>
<reference evidence="1 2" key="1">
    <citation type="submission" date="2019-04" db="EMBL/GenBank/DDBJ databases">
        <authorList>
            <person name="Feng G."/>
            <person name="Zhang J."/>
            <person name="Zhu H."/>
        </authorList>
    </citation>
    <scope>NUCLEOTIDE SEQUENCE [LARGE SCALE GENOMIC DNA]</scope>
    <source>
        <strain evidence="1 2">92R-1</strain>
    </source>
</reference>
<protein>
    <submittedName>
        <fullName evidence="1">Uncharacterized protein</fullName>
    </submittedName>
</protein>
<evidence type="ECO:0000313" key="2">
    <source>
        <dbReference type="Proteomes" id="UP000298337"/>
    </source>
</evidence>
<comment type="caution">
    <text evidence="1">The sequence shown here is derived from an EMBL/GenBank/DDBJ whole genome shotgun (WGS) entry which is preliminary data.</text>
</comment>
<evidence type="ECO:0000313" key="1">
    <source>
        <dbReference type="EMBL" id="TGE08752.1"/>
    </source>
</evidence>
<keyword evidence="2" id="KW-1185">Reference proteome</keyword>
<dbReference type="OrthoDB" id="976582at2"/>
<accession>A0A4Z0P8Q0</accession>
<dbReference type="Proteomes" id="UP000298337">
    <property type="component" value="Unassembled WGS sequence"/>
</dbReference>